<dbReference type="PROSITE" id="PS51257">
    <property type="entry name" value="PROKAR_LIPOPROTEIN"/>
    <property type="match status" value="1"/>
</dbReference>
<name>A0A8J7YB76_9EURY</name>
<sequence>MRRRKLLTATAIGIAGIAGCSSDSGGDGTATGNGTEAASATPAETATGSMGDSGAMDLSTPEATVRTFYDTLYGNDDIEGANELYHPESEAPAIKEEDFSDFNGVSAITADVQSTEVVSESETETEVHATVDYNSPAGPATLTDWFTLAPSDGEWLILTWFPETVRNQGTPTPTPSN</sequence>
<proteinExistence type="predicted"/>
<accession>A0A8J7YB76</accession>
<evidence type="ECO:0000313" key="3">
    <source>
        <dbReference type="Proteomes" id="UP000783863"/>
    </source>
</evidence>
<gene>
    <name evidence="2" type="ORF">EGD98_01085</name>
</gene>
<protein>
    <submittedName>
        <fullName evidence="2">Uncharacterized protein</fullName>
    </submittedName>
</protein>
<feature type="compositionally biased region" description="Low complexity" evidence="1">
    <location>
        <begin position="32"/>
        <end position="49"/>
    </location>
</feature>
<dbReference type="RefSeq" id="WP_220586501.1">
    <property type="nucleotide sequence ID" value="NZ_RKLQ01000001.1"/>
</dbReference>
<reference evidence="2" key="1">
    <citation type="submission" date="2021-06" db="EMBL/GenBank/DDBJ databases">
        <title>Halomicroarcula sp. F24A a new haloarchaeum isolated from saline soil.</title>
        <authorList>
            <person name="Duran-Viseras A."/>
            <person name="Sanchez-Porro C."/>
            <person name="Ventosa A."/>
        </authorList>
    </citation>
    <scope>NUCLEOTIDE SEQUENCE</scope>
    <source>
        <strain evidence="2">F24A</strain>
    </source>
</reference>
<evidence type="ECO:0000313" key="2">
    <source>
        <dbReference type="EMBL" id="MBX0302257.1"/>
    </source>
</evidence>
<evidence type="ECO:0000256" key="1">
    <source>
        <dbReference type="SAM" id="MobiDB-lite"/>
    </source>
</evidence>
<organism evidence="2 3">
    <name type="scientific">Haloarcula salinisoli</name>
    <dbReference type="NCBI Taxonomy" id="2487746"/>
    <lineage>
        <taxon>Archaea</taxon>
        <taxon>Methanobacteriati</taxon>
        <taxon>Methanobacteriota</taxon>
        <taxon>Stenosarchaea group</taxon>
        <taxon>Halobacteria</taxon>
        <taxon>Halobacteriales</taxon>
        <taxon>Haloarculaceae</taxon>
        <taxon>Haloarcula</taxon>
    </lineage>
</organism>
<comment type="caution">
    <text evidence="2">The sequence shown here is derived from an EMBL/GenBank/DDBJ whole genome shotgun (WGS) entry which is preliminary data.</text>
</comment>
<dbReference type="AlphaFoldDB" id="A0A8J7YB76"/>
<dbReference type="EMBL" id="RKLQ01000001">
    <property type="protein sequence ID" value="MBX0302257.1"/>
    <property type="molecule type" value="Genomic_DNA"/>
</dbReference>
<keyword evidence="3" id="KW-1185">Reference proteome</keyword>
<dbReference type="Proteomes" id="UP000783863">
    <property type="component" value="Unassembled WGS sequence"/>
</dbReference>
<feature type="region of interest" description="Disordered" evidence="1">
    <location>
        <begin position="22"/>
        <end position="58"/>
    </location>
</feature>